<evidence type="ECO:0000259" key="4">
    <source>
        <dbReference type="PROSITE" id="PS50111"/>
    </source>
</evidence>
<gene>
    <name evidence="5" type="ORF">ACFOD3_15440</name>
</gene>
<protein>
    <submittedName>
        <fullName evidence="5">Methyl-accepting chemotaxis protein</fullName>
    </submittedName>
</protein>
<dbReference type="Pfam" id="PF07238">
    <property type="entry name" value="PilZ"/>
    <property type="match status" value="1"/>
</dbReference>
<dbReference type="EMBL" id="JBHRSB010000004">
    <property type="protein sequence ID" value="MFC3001299.1"/>
    <property type="molecule type" value="Genomic_DNA"/>
</dbReference>
<dbReference type="Proteomes" id="UP001595420">
    <property type="component" value="Unassembled WGS sequence"/>
</dbReference>
<evidence type="ECO:0000256" key="1">
    <source>
        <dbReference type="ARBA" id="ARBA00023224"/>
    </source>
</evidence>
<proteinExistence type="predicted"/>
<dbReference type="SMART" id="SM00283">
    <property type="entry name" value="MA"/>
    <property type="match status" value="1"/>
</dbReference>
<feature type="domain" description="Methyl-accepting transducer" evidence="4">
    <location>
        <begin position="185"/>
        <end position="414"/>
    </location>
</feature>
<dbReference type="InterPro" id="IPR009875">
    <property type="entry name" value="PilZ_domain"/>
</dbReference>
<organism evidence="5 6">
    <name type="scientific">Falsiroseomonas tokyonensis</name>
    <dbReference type="NCBI Taxonomy" id="430521"/>
    <lineage>
        <taxon>Bacteria</taxon>
        <taxon>Pseudomonadati</taxon>
        <taxon>Pseudomonadota</taxon>
        <taxon>Alphaproteobacteria</taxon>
        <taxon>Acetobacterales</taxon>
        <taxon>Roseomonadaceae</taxon>
        <taxon>Falsiroseomonas</taxon>
    </lineage>
</organism>
<dbReference type="InterPro" id="IPR044398">
    <property type="entry name" value="Globin-sensor_dom"/>
</dbReference>
<dbReference type="InterPro" id="IPR004089">
    <property type="entry name" value="MCPsignal_dom"/>
</dbReference>
<dbReference type="PANTHER" id="PTHR32089:SF112">
    <property type="entry name" value="LYSOZYME-LIKE PROTEIN-RELATED"/>
    <property type="match status" value="1"/>
</dbReference>
<dbReference type="PANTHER" id="PTHR32089">
    <property type="entry name" value="METHYL-ACCEPTING CHEMOTAXIS PROTEIN MCPB"/>
    <property type="match status" value="1"/>
</dbReference>
<feature type="region of interest" description="Disordered" evidence="3">
    <location>
        <begin position="200"/>
        <end position="223"/>
    </location>
</feature>
<evidence type="ECO:0000256" key="2">
    <source>
        <dbReference type="PROSITE-ProRule" id="PRU00284"/>
    </source>
</evidence>
<comment type="caution">
    <text evidence="5">The sequence shown here is derived from an EMBL/GenBank/DDBJ whole genome shotgun (WGS) entry which is preliminary data.</text>
</comment>
<evidence type="ECO:0000256" key="3">
    <source>
        <dbReference type="SAM" id="MobiDB-lite"/>
    </source>
</evidence>
<dbReference type="Pfam" id="PF11563">
    <property type="entry name" value="Protoglobin"/>
    <property type="match status" value="1"/>
</dbReference>
<dbReference type="Pfam" id="PF00015">
    <property type="entry name" value="MCPsignal"/>
    <property type="match status" value="1"/>
</dbReference>
<sequence length="546" mass="56588">MTRNSEQDKRLGAFGVTPAHLETLATLRGFATDRLPALLTSLHATFDPWPEMQAALVKPEVHAVRLAHWQRVVTGAIGEGFVESAGRLASAFYTHGVPGFAVAICHYSVMSGILRDLAAQPAAAPGGLFRRAKRQREAALQDALSRLVWLDLELLLETYTAAATESRDAALLDMAETVEREAGDAVTQVSALTGELARTARAMSESAGRTGRNAEDAAAAAGQTQETAQTVAAAAEQLTASIGEITRQVGISGSAAQQAVAAGEGARGSIEVLSRQADQISHVAGIIADIASKTNLLALNATIEAARAGEAGKGFAVVASEVKQLATQTARSTEDISRQITAIRDATSTAVGAVTQMVSQIGEIDRVVANVAEAVQQQGEATAEIARSIGKTASAATEMSKRTDAVRAAVRQADQQASDVQTTATTLDSAVSSLRTAVIRAVRTSTDGANRRRHPRHAVDLPAELVLQGAASMAVRLRDLSAQGARLEGAATAAGARGRLRLQGMELAVTVTHAGQDGICGVSLAPAPADAARFAALLAEVSRKAA</sequence>
<reference evidence="6" key="1">
    <citation type="journal article" date="2019" name="Int. J. Syst. Evol. Microbiol.">
        <title>The Global Catalogue of Microorganisms (GCM) 10K type strain sequencing project: providing services to taxonomists for standard genome sequencing and annotation.</title>
        <authorList>
            <consortium name="The Broad Institute Genomics Platform"/>
            <consortium name="The Broad Institute Genome Sequencing Center for Infectious Disease"/>
            <person name="Wu L."/>
            <person name="Ma J."/>
        </authorList>
    </citation>
    <scope>NUCLEOTIDE SEQUENCE [LARGE SCALE GENOMIC DNA]</scope>
    <source>
        <strain evidence="6">CGMCC 1.16855</strain>
    </source>
</reference>
<dbReference type="RefSeq" id="WP_216837371.1">
    <property type="nucleotide sequence ID" value="NZ_JAFNJS010000004.1"/>
</dbReference>
<evidence type="ECO:0000313" key="6">
    <source>
        <dbReference type="Proteomes" id="UP001595420"/>
    </source>
</evidence>
<name>A0ABV7BX58_9PROT</name>
<accession>A0ABV7BX58</accession>
<evidence type="ECO:0000313" key="5">
    <source>
        <dbReference type="EMBL" id="MFC3001299.1"/>
    </source>
</evidence>
<keyword evidence="6" id="KW-1185">Reference proteome</keyword>
<dbReference type="PROSITE" id="PS50111">
    <property type="entry name" value="CHEMOTAXIS_TRANSDUC_2"/>
    <property type="match status" value="1"/>
</dbReference>
<keyword evidence="1 2" id="KW-0807">Transducer</keyword>